<reference evidence="2 3" key="1">
    <citation type="submission" date="2023-01" db="EMBL/GenBank/DDBJ databases">
        <title>Analysis of 21 Apiospora genomes using comparative genomics revels a genus with tremendous synthesis potential of carbohydrate active enzymes and secondary metabolites.</title>
        <authorList>
            <person name="Sorensen T."/>
        </authorList>
    </citation>
    <scope>NUCLEOTIDE SEQUENCE [LARGE SCALE GENOMIC DNA]</scope>
    <source>
        <strain evidence="2 3">CBS 20057</strain>
    </source>
</reference>
<feature type="compositionally biased region" description="Low complexity" evidence="1">
    <location>
        <begin position="54"/>
        <end position="66"/>
    </location>
</feature>
<evidence type="ECO:0000256" key="1">
    <source>
        <dbReference type="SAM" id="MobiDB-lite"/>
    </source>
</evidence>
<organism evidence="2 3">
    <name type="scientific">Apiospora marii</name>
    <dbReference type="NCBI Taxonomy" id="335849"/>
    <lineage>
        <taxon>Eukaryota</taxon>
        <taxon>Fungi</taxon>
        <taxon>Dikarya</taxon>
        <taxon>Ascomycota</taxon>
        <taxon>Pezizomycotina</taxon>
        <taxon>Sordariomycetes</taxon>
        <taxon>Xylariomycetidae</taxon>
        <taxon>Amphisphaeriales</taxon>
        <taxon>Apiosporaceae</taxon>
        <taxon>Apiospora</taxon>
    </lineage>
</organism>
<feature type="compositionally biased region" description="Low complexity" evidence="1">
    <location>
        <begin position="35"/>
        <end position="46"/>
    </location>
</feature>
<feature type="compositionally biased region" description="Low complexity" evidence="1">
    <location>
        <begin position="1"/>
        <end position="23"/>
    </location>
</feature>
<keyword evidence="3" id="KW-1185">Reference proteome</keyword>
<comment type="caution">
    <text evidence="2">The sequence shown here is derived from an EMBL/GenBank/DDBJ whole genome shotgun (WGS) entry which is preliminary data.</text>
</comment>
<dbReference type="EMBL" id="JAQQWI010000007">
    <property type="protein sequence ID" value="KAK8028502.1"/>
    <property type="molecule type" value="Genomic_DNA"/>
</dbReference>
<protein>
    <submittedName>
        <fullName evidence="2">Uncharacterized protein</fullName>
    </submittedName>
</protein>
<evidence type="ECO:0000313" key="2">
    <source>
        <dbReference type="EMBL" id="KAK8028502.1"/>
    </source>
</evidence>
<sequence length="83" mass="8092">MANNRSGNSQSNSSGNGQSHSSGEIIPPSTDTKMRANAAANGRRGAVSGPASNGATTGRRGAIAGILDGSEGSLNHGSAAAKR</sequence>
<proteinExistence type="predicted"/>
<gene>
    <name evidence="2" type="ORF">PG991_005558</name>
</gene>
<dbReference type="Proteomes" id="UP001396898">
    <property type="component" value="Unassembled WGS sequence"/>
</dbReference>
<evidence type="ECO:0000313" key="3">
    <source>
        <dbReference type="Proteomes" id="UP001396898"/>
    </source>
</evidence>
<accession>A0ABR1S9H5</accession>
<name>A0ABR1S9H5_9PEZI</name>
<feature type="region of interest" description="Disordered" evidence="1">
    <location>
        <begin position="1"/>
        <end position="83"/>
    </location>
</feature>